<evidence type="ECO:0000313" key="2">
    <source>
        <dbReference type="Proteomes" id="UP000029981"/>
    </source>
</evidence>
<protein>
    <submittedName>
        <fullName evidence="1">Uncharacterized protein</fullName>
    </submittedName>
</protein>
<dbReference type="Gramene" id="KGN51079">
    <property type="protein sequence ID" value="KGN51079"/>
    <property type="gene ID" value="Csa_5G430250"/>
</dbReference>
<gene>
    <name evidence="1" type="ORF">Csa_5G430250</name>
</gene>
<reference evidence="1 2" key="3">
    <citation type="journal article" date="2010" name="BMC Genomics">
        <title>Transcriptome sequencing and comparative analysis of cucumber flowers with different sex types.</title>
        <authorList>
            <person name="Guo S."/>
            <person name="Zheng Y."/>
            <person name="Joung J.G."/>
            <person name="Liu S."/>
            <person name="Zhang Z."/>
            <person name="Crasta O.R."/>
            <person name="Sobral B.W."/>
            <person name="Xu Y."/>
            <person name="Huang S."/>
            <person name="Fei Z."/>
        </authorList>
    </citation>
    <scope>NUCLEOTIDE SEQUENCE [LARGE SCALE GENOMIC DNA]</scope>
    <source>
        <strain evidence="2">cv. 9930</strain>
    </source>
</reference>
<dbReference type="Proteomes" id="UP000029981">
    <property type="component" value="Chromosome 5"/>
</dbReference>
<dbReference type="EMBL" id="CM002926">
    <property type="protein sequence ID" value="KGN51079.1"/>
    <property type="molecule type" value="Genomic_DNA"/>
</dbReference>
<sequence length="102" mass="11676">MPRVRLLNRLAEIGGYDENTDSVRFCSPENKMVAHCLIVLIHVAISLSIDSQFIFWISSMLCFSNPSFSKASSIMFLLATMYTWQHSDSYPPEIIRLAILFK</sequence>
<proteinExistence type="predicted"/>
<reference evidence="1 2" key="4">
    <citation type="journal article" date="2011" name="BMC Genomics">
        <title>RNA-Seq improves annotation of protein-coding genes in the cucumber genome.</title>
        <authorList>
            <person name="Li Z."/>
            <person name="Zhang Z."/>
            <person name="Yan P."/>
            <person name="Huang S."/>
            <person name="Fei Z."/>
            <person name="Lin K."/>
        </authorList>
    </citation>
    <scope>NUCLEOTIDE SEQUENCE [LARGE SCALE GENOMIC DNA]</scope>
    <source>
        <strain evidence="2">cv. 9930</strain>
    </source>
</reference>
<keyword evidence="2" id="KW-1185">Reference proteome</keyword>
<accession>A0A0A0KQD8</accession>
<name>A0A0A0KQD8_CUCSA</name>
<reference evidence="1 2" key="1">
    <citation type="journal article" date="2009" name="Nat. Genet.">
        <title>The genome of the cucumber, Cucumis sativus L.</title>
        <authorList>
            <person name="Huang S."/>
            <person name="Li R."/>
            <person name="Zhang Z."/>
            <person name="Li L."/>
            <person name="Gu X."/>
            <person name="Fan W."/>
            <person name="Lucas W.J."/>
            <person name="Wang X."/>
            <person name="Xie B."/>
            <person name="Ni P."/>
            <person name="Ren Y."/>
            <person name="Zhu H."/>
            <person name="Li J."/>
            <person name="Lin K."/>
            <person name="Jin W."/>
            <person name="Fei Z."/>
            <person name="Li G."/>
            <person name="Staub J."/>
            <person name="Kilian A."/>
            <person name="van der Vossen E.A."/>
            <person name="Wu Y."/>
            <person name="Guo J."/>
            <person name="He J."/>
            <person name="Jia Z."/>
            <person name="Ren Y."/>
            <person name="Tian G."/>
            <person name="Lu Y."/>
            <person name="Ruan J."/>
            <person name="Qian W."/>
            <person name="Wang M."/>
            <person name="Huang Q."/>
            <person name="Li B."/>
            <person name="Xuan Z."/>
            <person name="Cao J."/>
            <person name="Asan"/>
            <person name="Wu Z."/>
            <person name="Zhang J."/>
            <person name="Cai Q."/>
            <person name="Bai Y."/>
            <person name="Zhao B."/>
            <person name="Han Y."/>
            <person name="Li Y."/>
            <person name="Li X."/>
            <person name="Wang S."/>
            <person name="Shi Q."/>
            <person name="Liu S."/>
            <person name="Cho W.K."/>
            <person name="Kim J.Y."/>
            <person name="Xu Y."/>
            <person name="Heller-Uszynska K."/>
            <person name="Miao H."/>
            <person name="Cheng Z."/>
            <person name="Zhang S."/>
            <person name="Wu J."/>
            <person name="Yang Y."/>
            <person name="Kang H."/>
            <person name="Li M."/>
            <person name="Liang H."/>
            <person name="Ren X."/>
            <person name="Shi Z."/>
            <person name="Wen M."/>
            <person name="Jian M."/>
            <person name="Yang H."/>
            <person name="Zhang G."/>
            <person name="Yang Z."/>
            <person name="Chen R."/>
            <person name="Liu S."/>
            <person name="Li J."/>
            <person name="Ma L."/>
            <person name="Liu H."/>
            <person name="Zhou Y."/>
            <person name="Zhao J."/>
            <person name="Fang X."/>
            <person name="Li G."/>
            <person name="Fang L."/>
            <person name="Li Y."/>
            <person name="Liu D."/>
            <person name="Zheng H."/>
            <person name="Zhang Y."/>
            <person name="Qin N."/>
            <person name="Li Z."/>
            <person name="Yang G."/>
            <person name="Yang S."/>
            <person name="Bolund L."/>
            <person name="Kristiansen K."/>
            <person name="Zheng H."/>
            <person name="Li S."/>
            <person name="Zhang X."/>
            <person name="Yang H."/>
            <person name="Wang J."/>
            <person name="Sun R."/>
            <person name="Zhang B."/>
            <person name="Jiang S."/>
            <person name="Wang J."/>
            <person name="Du Y."/>
            <person name="Li S."/>
        </authorList>
    </citation>
    <scope>NUCLEOTIDE SEQUENCE [LARGE SCALE GENOMIC DNA]</scope>
    <source>
        <strain evidence="2">cv. 9930</strain>
    </source>
</reference>
<reference evidence="1 2" key="2">
    <citation type="journal article" date="2009" name="PLoS ONE">
        <title>An integrated genetic and cytogenetic map of the cucumber genome.</title>
        <authorList>
            <person name="Ren Y."/>
            <person name="Zhang Z."/>
            <person name="Liu J."/>
            <person name="Staub J.E."/>
            <person name="Han Y."/>
            <person name="Cheng Z."/>
            <person name="Li X."/>
            <person name="Lu J."/>
            <person name="Miao H."/>
            <person name="Kang H."/>
            <person name="Xie B."/>
            <person name="Gu X."/>
            <person name="Wang X."/>
            <person name="Du Y."/>
            <person name="Jin W."/>
            <person name="Huang S."/>
        </authorList>
    </citation>
    <scope>NUCLEOTIDE SEQUENCE [LARGE SCALE GENOMIC DNA]</scope>
    <source>
        <strain evidence="2">cv. 9930</strain>
    </source>
</reference>
<organism evidence="1 2">
    <name type="scientific">Cucumis sativus</name>
    <name type="common">Cucumber</name>
    <dbReference type="NCBI Taxonomy" id="3659"/>
    <lineage>
        <taxon>Eukaryota</taxon>
        <taxon>Viridiplantae</taxon>
        <taxon>Streptophyta</taxon>
        <taxon>Embryophyta</taxon>
        <taxon>Tracheophyta</taxon>
        <taxon>Spermatophyta</taxon>
        <taxon>Magnoliopsida</taxon>
        <taxon>eudicotyledons</taxon>
        <taxon>Gunneridae</taxon>
        <taxon>Pentapetalae</taxon>
        <taxon>rosids</taxon>
        <taxon>fabids</taxon>
        <taxon>Cucurbitales</taxon>
        <taxon>Cucurbitaceae</taxon>
        <taxon>Benincaseae</taxon>
        <taxon>Cucumis</taxon>
    </lineage>
</organism>
<evidence type="ECO:0000313" key="1">
    <source>
        <dbReference type="EMBL" id="KGN51079.1"/>
    </source>
</evidence>
<dbReference type="AlphaFoldDB" id="A0A0A0KQD8"/>